<dbReference type="InterPro" id="IPR011102">
    <property type="entry name" value="Sig_transdc_His_kinase_HWE"/>
</dbReference>
<name>A0A6L7GHJ2_9SPHN</name>
<dbReference type="Pfam" id="PF05227">
    <property type="entry name" value="CHASE3"/>
    <property type="match status" value="1"/>
</dbReference>
<protein>
    <recommendedName>
        <fullName evidence="2">histidine kinase</fullName>
        <ecNumber evidence="2">2.7.13.3</ecNumber>
    </recommendedName>
</protein>
<evidence type="ECO:0000256" key="8">
    <source>
        <dbReference type="SAM" id="Coils"/>
    </source>
</evidence>
<feature type="transmembrane region" description="Helical" evidence="9">
    <location>
        <begin position="202"/>
        <end position="224"/>
    </location>
</feature>
<keyword evidence="12" id="KW-1185">Reference proteome</keyword>
<evidence type="ECO:0000256" key="3">
    <source>
        <dbReference type="ARBA" id="ARBA00022553"/>
    </source>
</evidence>
<evidence type="ECO:0000256" key="7">
    <source>
        <dbReference type="ARBA" id="ARBA00022840"/>
    </source>
</evidence>
<organism evidence="11 12">
    <name type="scientific">Allopontixanthobacter confluentis</name>
    <dbReference type="NCBI Taxonomy" id="1849021"/>
    <lineage>
        <taxon>Bacteria</taxon>
        <taxon>Pseudomonadati</taxon>
        <taxon>Pseudomonadota</taxon>
        <taxon>Alphaproteobacteria</taxon>
        <taxon>Sphingomonadales</taxon>
        <taxon>Erythrobacteraceae</taxon>
        <taxon>Allopontixanthobacter</taxon>
    </lineage>
</organism>
<evidence type="ECO:0000256" key="2">
    <source>
        <dbReference type="ARBA" id="ARBA00012438"/>
    </source>
</evidence>
<feature type="domain" description="Signal transduction histidine kinase HWE region" evidence="10">
    <location>
        <begin position="253"/>
        <end position="335"/>
    </location>
</feature>
<keyword evidence="8" id="KW-0175">Coiled coil</keyword>
<evidence type="ECO:0000259" key="10">
    <source>
        <dbReference type="SMART" id="SM00911"/>
    </source>
</evidence>
<dbReference type="InterPro" id="IPR007891">
    <property type="entry name" value="CHASE3"/>
</dbReference>
<feature type="coiled-coil region" evidence="8">
    <location>
        <begin position="166"/>
        <end position="193"/>
    </location>
</feature>
<keyword evidence="9" id="KW-0812">Transmembrane</keyword>
<evidence type="ECO:0000256" key="6">
    <source>
        <dbReference type="ARBA" id="ARBA00022777"/>
    </source>
</evidence>
<dbReference type="GO" id="GO:0005524">
    <property type="term" value="F:ATP binding"/>
    <property type="evidence" value="ECO:0007669"/>
    <property type="project" value="UniProtKB-KW"/>
</dbReference>
<dbReference type="EC" id="2.7.13.3" evidence="2"/>
<evidence type="ECO:0000256" key="9">
    <source>
        <dbReference type="SAM" id="Phobius"/>
    </source>
</evidence>
<dbReference type="CDD" id="cd19410">
    <property type="entry name" value="HK9-like_sensor"/>
    <property type="match status" value="1"/>
</dbReference>
<keyword evidence="5" id="KW-0547">Nucleotide-binding</keyword>
<feature type="transmembrane region" description="Helical" evidence="9">
    <location>
        <begin position="25"/>
        <end position="46"/>
    </location>
</feature>
<dbReference type="GO" id="GO:0004673">
    <property type="term" value="F:protein histidine kinase activity"/>
    <property type="evidence" value="ECO:0007669"/>
    <property type="project" value="UniProtKB-EC"/>
</dbReference>
<accession>A0A6L7GHJ2</accession>
<evidence type="ECO:0000313" key="12">
    <source>
        <dbReference type="Proteomes" id="UP000473531"/>
    </source>
</evidence>
<keyword evidence="4" id="KW-0808">Transferase</keyword>
<keyword evidence="6 11" id="KW-0418">Kinase</keyword>
<evidence type="ECO:0000256" key="1">
    <source>
        <dbReference type="ARBA" id="ARBA00000085"/>
    </source>
</evidence>
<evidence type="ECO:0000256" key="4">
    <source>
        <dbReference type="ARBA" id="ARBA00022679"/>
    </source>
</evidence>
<dbReference type="Pfam" id="PF07536">
    <property type="entry name" value="HWE_HK"/>
    <property type="match status" value="1"/>
</dbReference>
<sequence length="435" mass="48267">MGGGTLTTSSINPLRLLAGDRPLKWTNFLILGLVSAALLLGLIFVFRTIEAERSERAQVRQTSEILLELRNVTRSALNAETGQRGYLLTLDRRYLEPFETGKAQYGPAMVRLKNLVGDDATPRQAELLDEIETLLEAKFAELDETVELTKQGQLLDAKTRVLSDEGQLLMNRLRRAAREMEQIENRILTTAANDTARAEAQVLPLLTGVMLLLIIALVIGYRLAVRAAQAEVKAQQAVELGEARDRADLLAKELNHRVKNLFAVILAIVRMSARDNPEAKPVVERIAERIHALLTAHEVTQGTLDKPVASLGKLIETTLAPYRSSKMRADLDGPDIMLPARQVTPLGLVLHELTTNAVKYGAWCSEGLLTVKWHHDGENIVIDWHEACLVEDQTPQRKGFGSMLMVSASRQLRGNIDRQFSADGVNVKIDFPLEQ</sequence>
<dbReference type="AlphaFoldDB" id="A0A6L7GHJ2"/>
<keyword evidence="9" id="KW-0472">Membrane</keyword>
<evidence type="ECO:0000256" key="5">
    <source>
        <dbReference type="ARBA" id="ARBA00022741"/>
    </source>
</evidence>
<comment type="catalytic activity">
    <reaction evidence="1">
        <text>ATP + protein L-histidine = ADP + protein N-phospho-L-histidine.</text>
        <dbReference type="EC" id="2.7.13.3"/>
    </reaction>
</comment>
<keyword evidence="9" id="KW-1133">Transmembrane helix</keyword>
<proteinExistence type="predicted"/>
<dbReference type="Gene3D" id="3.30.565.10">
    <property type="entry name" value="Histidine kinase-like ATPase, C-terminal domain"/>
    <property type="match status" value="1"/>
</dbReference>
<dbReference type="EMBL" id="WTYU01000002">
    <property type="protein sequence ID" value="MXP14975.1"/>
    <property type="molecule type" value="Genomic_DNA"/>
</dbReference>
<keyword evidence="7" id="KW-0067">ATP-binding</keyword>
<reference evidence="11 12" key="1">
    <citation type="submission" date="2019-12" db="EMBL/GenBank/DDBJ databases">
        <title>Genomic-based taxomic classification of the family Erythrobacteraceae.</title>
        <authorList>
            <person name="Xu L."/>
        </authorList>
    </citation>
    <scope>NUCLEOTIDE SEQUENCE [LARGE SCALE GENOMIC DNA]</scope>
    <source>
        <strain evidence="11 12">KCTC 52259</strain>
    </source>
</reference>
<dbReference type="PANTHER" id="PTHR41523">
    <property type="entry name" value="TWO-COMPONENT SYSTEM SENSOR PROTEIN"/>
    <property type="match status" value="1"/>
</dbReference>
<dbReference type="SMART" id="SM00911">
    <property type="entry name" value="HWE_HK"/>
    <property type="match status" value="1"/>
</dbReference>
<dbReference type="InterPro" id="IPR036890">
    <property type="entry name" value="HATPase_C_sf"/>
</dbReference>
<keyword evidence="3" id="KW-0597">Phosphoprotein</keyword>
<dbReference type="RefSeq" id="WP_160601567.1">
    <property type="nucleotide sequence ID" value="NZ_WTYU01000002.1"/>
</dbReference>
<evidence type="ECO:0000313" key="11">
    <source>
        <dbReference type="EMBL" id="MXP14975.1"/>
    </source>
</evidence>
<gene>
    <name evidence="11" type="ORF">GRI44_09475</name>
</gene>
<comment type="caution">
    <text evidence="11">The sequence shown here is derived from an EMBL/GenBank/DDBJ whole genome shotgun (WGS) entry which is preliminary data.</text>
</comment>
<dbReference type="OrthoDB" id="136506at2"/>
<dbReference type="PANTHER" id="PTHR41523:SF8">
    <property type="entry name" value="ETHYLENE RESPONSE SENSOR PROTEIN"/>
    <property type="match status" value="1"/>
</dbReference>
<dbReference type="Proteomes" id="UP000473531">
    <property type="component" value="Unassembled WGS sequence"/>
</dbReference>